<gene>
    <name evidence="1" type="ORF">ACFQZW_03860</name>
</gene>
<comment type="caution">
    <text evidence="1">The sequence shown here is derived from an EMBL/GenBank/DDBJ whole genome shotgun (WGS) entry which is preliminary data.</text>
</comment>
<dbReference type="EMBL" id="JBHTIC010000005">
    <property type="protein sequence ID" value="MFD0761207.1"/>
    <property type="molecule type" value="Genomic_DNA"/>
</dbReference>
<reference evidence="2" key="1">
    <citation type="journal article" date="2019" name="Int. J. Syst. Evol. Microbiol.">
        <title>The Global Catalogue of Microorganisms (GCM) 10K type strain sequencing project: providing services to taxonomists for standard genome sequencing and annotation.</title>
        <authorList>
            <consortium name="The Broad Institute Genomics Platform"/>
            <consortium name="The Broad Institute Genome Sequencing Center for Infectious Disease"/>
            <person name="Wu L."/>
            <person name="Ma J."/>
        </authorList>
    </citation>
    <scope>NUCLEOTIDE SEQUENCE [LARGE SCALE GENOMIC DNA]</scope>
    <source>
        <strain evidence="2">CCUG 60022</strain>
    </source>
</reference>
<protein>
    <recommendedName>
        <fullName evidence="3">FAD-binding domain-containing protein</fullName>
    </recommendedName>
</protein>
<dbReference type="InterPro" id="IPR036188">
    <property type="entry name" value="FAD/NAD-bd_sf"/>
</dbReference>
<evidence type="ECO:0000313" key="2">
    <source>
        <dbReference type="Proteomes" id="UP001597032"/>
    </source>
</evidence>
<proteinExistence type="predicted"/>
<organism evidence="1 2">
    <name type="scientific">Lutibacter aestuarii</name>
    <dbReference type="NCBI Taxonomy" id="861111"/>
    <lineage>
        <taxon>Bacteria</taxon>
        <taxon>Pseudomonadati</taxon>
        <taxon>Bacteroidota</taxon>
        <taxon>Flavobacteriia</taxon>
        <taxon>Flavobacteriales</taxon>
        <taxon>Flavobacteriaceae</taxon>
        <taxon>Lutibacter</taxon>
    </lineage>
</organism>
<evidence type="ECO:0008006" key="3">
    <source>
        <dbReference type="Google" id="ProtNLM"/>
    </source>
</evidence>
<sequence>MTPDLGQGEAQAIEDAFYLTQAISNSKKEEDAFVDFHKSRKTKVEKLVKL</sequence>
<accession>A0ABW2Z324</accession>
<keyword evidence="2" id="KW-1185">Reference proteome</keyword>
<dbReference type="RefSeq" id="WP_298264891.1">
    <property type="nucleotide sequence ID" value="NZ_JBHTIC010000005.1"/>
</dbReference>
<name>A0ABW2Z324_9FLAO</name>
<dbReference type="Gene3D" id="3.50.50.60">
    <property type="entry name" value="FAD/NAD(P)-binding domain"/>
    <property type="match status" value="1"/>
</dbReference>
<dbReference type="Proteomes" id="UP001597032">
    <property type="component" value="Unassembled WGS sequence"/>
</dbReference>
<evidence type="ECO:0000313" key="1">
    <source>
        <dbReference type="EMBL" id="MFD0761207.1"/>
    </source>
</evidence>